<sequence>MTMVHPRQLPSSAEVARTLLEGIGAATVSGPLGDANAVPALHAALPGGELVLAVPHDPRSRSALSTPVPGAPSAGDDWAISVCIRAEAALADLTVPRAHLELLGWARLAGPADGAGALEALRRAWPLDGVDGYDLLLVEVAEGELHWVGGCVTIEGDDVRAAEPDPLWLDEADLLDRVRALLSPRLLELVHGLGRLPLPDGRGVPLERTVEARPVGVDRYGLTVQCRDNQERRHLLRLPFGRPIDADEDAWAAISTEIVSQAGCRTSCRGSATAQDAPQPIEP</sequence>
<gene>
    <name evidence="1" type="ORF">ACFQDO_01645</name>
</gene>
<keyword evidence="2" id="KW-1185">Reference proteome</keyword>
<evidence type="ECO:0000313" key="2">
    <source>
        <dbReference type="Proteomes" id="UP001596189"/>
    </source>
</evidence>
<accession>A0ABW1J981</accession>
<evidence type="ECO:0008006" key="3">
    <source>
        <dbReference type="Google" id="ProtNLM"/>
    </source>
</evidence>
<dbReference type="Gene3D" id="3.20.180.10">
    <property type="entry name" value="PNP-oxidase-like"/>
    <property type="match status" value="1"/>
</dbReference>
<dbReference type="SUPFAM" id="SSF50475">
    <property type="entry name" value="FMN-binding split barrel"/>
    <property type="match status" value="1"/>
</dbReference>
<organism evidence="1 2">
    <name type="scientific">Angustibacter luteus</name>
    <dbReference type="NCBI Taxonomy" id="658456"/>
    <lineage>
        <taxon>Bacteria</taxon>
        <taxon>Bacillati</taxon>
        <taxon>Actinomycetota</taxon>
        <taxon>Actinomycetes</taxon>
        <taxon>Kineosporiales</taxon>
        <taxon>Kineosporiaceae</taxon>
    </lineage>
</organism>
<dbReference type="Proteomes" id="UP001596189">
    <property type="component" value="Unassembled WGS sequence"/>
</dbReference>
<evidence type="ECO:0000313" key="1">
    <source>
        <dbReference type="EMBL" id="MFC6005819.1"/>
    </source>
</evidence>
<dbReference type="InterPro" id="IPR037119">
    <property type="entry name" value="Haem_oxidase_HugZ-like_sf"/>
</dbReference>
<proteinExistence type="predicted"/>
<dbReference type="RefSeq" id="WP_345716693.1">
    <property type="nucleotide sequence ID" value="NZ_BAABFP010000005.1"/>
</dbReference>
<comment type="caution">
    <text evidence="1">The sequence shown here is derived from an EMBL/GenBank/DDBJ whole genome shotgun (WGS) entry which is preliminary data.</text>
</comment>
<name>A0ABW1J981_9ACTN</name>
<dbReference type="EMBL" id="JBHSRD010000002">
    <property type="protein sequence ID" value="MFC6005819.1"/>
    <property type="molecule type" value="Genomic_DNA"/>
</dbReference>
<protein>
    <recommendedName>
        <fullName evidence="3">DUF2470 domain-containing protein</fullName>
    </recommendedName>
</protein>
<reference evidence="2" key="1">
    <citation type="journal article" date="2019" name="Int. J. Syst. Evol. Microbiol.">
        <title>The Global Catalogue of Microorganisms (GCM) 10K type strain sequencing project: providing services to taxonomists for standard genome sequencing and annotation.</title>
        <authorList>
            <consortium name="The Broad Institute Genomics Platform"/>
            <consortium name="The Broad Institute Genome Sequencing Center for Infectious Disease"/>
            <person name="Wu L."/>
            <person name="Ma J."/>
        </authorList>
    </citation>
    <scope>NUCLEOTIDE SEQUENCE [LARGE SCALE GENOMIC DNA]</scope>
    <source>
        <strain evidence="2">KACC 14249</strain>
    </source>
</reference>